<organism evidence="1 2">
    <name type="scientific">Rotaria socialis</name>
    <dbReference type="NCBI Taxonomy" id="392032"/>
    <lineage>
        <taxon>Eukaryota</taxon>
        <taxon>Metazoa</taxon>
        <taxon>Spiralia</taxon>
        <taxon>Gnathifera</taxon>
        <taxon>Rotifera</taxon>
        <taxon>Eurotatoria</taxon>
        <taxon>Bdelloidea</taxon>
        <taxon>Philodinida</taxon>
        <taxon>Philodinidae</taxon>
        <taxon>Rotaria</taxon>
    </lineage>
</organism>
<accession>A0A821YEM7</accession>
<gene>
    <name evidence="1" type="ORF">QYT958_LOCUS34304</name>
</gene>
<dbReference type="AlphaFoldDB" id="A0A821YEM7"/>
<proteinExistence type="predicted"/>
<protein>
    <submittedName>
        <fullName evidence="1">Uncharacterized protein</fullName>
    </submittedName>
</protein>
<comment type="caution">
    <text evidence="1">The sequence shown here is derived from an EMBL/GenBank/DDBJ whole genome shotgun (WGS) entry which is preliminary data.</text>
</comment>
<name>A0A821YEM7_9BILA</name>
<evidence type="ECO:0000313" key="1">
    <source>
        <dbReference type="EMBL" id="CAF4961215.1"/>
    </source>
</evidence>
<dbReference type="Proteomes" id="UP000663848">
    <property type="component" value="Unassembled WGS sequence"/>
</dbReference>
<reference evidence="1" key="1">
    <citation type="submission" date="2021-02" db="EMBL/GenBank/DDBJ databases">
        <authorList>
            <person name="Nowell W R."/>
        </authorList>
    </citation>
    <scope>NUCLEOTIDE SEQUENCE</scope>
</reference>
<evidence type="ECO:0000313" key="2">
    <source>
        <dbReference type="Proteomes" id="UP000663848"/>
    </source>
</evidence>
<dbReference type="EMBL" id="CAJOBR010024473">
    <property type="protein sequence ID" value="CAF4961215.1"/>
    <property type="molecule type" value="Genomic_DNA"/>
</dbReference>
<sequence>MPTFDHELATMWKNHRGLVKNQGMTTTLTNLIENRLKYINDRWRDIYNYIRNPYDNLDSINTNENGQKSNNSGFSSFLIIDAIHQFSEKQLQLLNRGPTYVPRCQTLILSSCHSMDDIVERKYALLKHHINIALSLEIQQKISDQFTDSFFSTNTFESSSACSL</sequence>